<feature type="non-terminal residue" evidence="9">
    <location>
        <position position="1"/>
    </location>
</feature>
<dbReference type="PANTHER" id="PTHR30572">
    <property type="entry name" value="MEMBRANE COMPONENT OF TRANSPORTER-RELATED"/>
    <property type="match status" value="1"/>
</dbReference>
<evidence type="ECO:0000259" key="8">
    <source>
        <dbReference type="Pfam" id="PF02687"/>
    </source>
</evidence>
<name>A0A0F9HL71_9ZZZZ</name>
<evidence type="ECO:0000256" key="5">
    <source>
        <dbReference type="ARBA" id="ARBA00023136"/>
    </source>
</evidence>
<comment type="caution">
    <text evidence="9">The sequence shown here is derived from an EMBL/GenBank/DDBJ whole genome shotgun (WGS) entry which is preliminary data.</text>
</comment>
<evidence type="ECO:0000256" key="1">
    <source>
        <dbReference type="ARBA" id="ARBA00004651"/>
    </source>
</evidence>
<dbReference type="InterPro" id="IPR050250">
    <property type="entry name" value="Macrolide_Exporter_MacB"/>
</dbReference>
<reference evidence="9" key="1">
    <citation type="journal article" date="2015" name="Nature">
        <title>Complex archaea that bridge the gap between prokaryotes and eukaryotes.</title>
        <authorList>
            <person name="Spang A."/>
            <person name="Saw J.H."/>
            <person name="Jorgensen S.L."/>
            <person name="Zaremba-Niedzwiedzka K."/>
            <person name="Martijn J."/>
            <person name="Lind A.E."/>
            <person name="van Eijk R."/>
            <person name="Schleper C."/>
            <person name="Guy L."/>
            <person name="Ettema T.J."/>
        </authorList>
    </citation>
    <scope>NUCLEOTIDE SEQUENCE</scope>
</reference>
<keyword evidence="4 7" id="KW-1133">Transmembrane helix</keyword>
<comment type="similarity">
    <text evidence="6">Belongs to the ABC-4 integral membrane protein family.</text>
</comment>
<keyword evidence="3 7" id="KW-0812">Transmembrane</keyword>
<keyword evidence="2" id="KW-1003">Cell membrane</keyword>
<feature type="transmembrane region" description="Helical" evidence="7">
    <location>
        <begin position="208"/>
        <end position="230"/>
    </location>
</feature>
<feature type="transmembrane region" description="Helical" evidence="7">
    <location>
        <begin position="176"/>
        <end position="196"/>
    </location>
</feature>
<accession>A0A0F9HL71</accession>
<comment type="subcellular location">
    <subcellularLocation>
        <location evidence="1">Cell membrane</location>
        <topology evidence="1">Multi-pass membrane protein</topology>
    </subcellularLocation>
</comment>
<proteinExistence type="inferred from homology"/>
<evidence type="ECO:0000256" key="3">
    <source>
        <dbReference type="ARBA" id="ARBA00022692"/>
    </source>
</evidence>
<organism evidence="9">
    <name type="scientific">marine sediment metagenome</name>
    <dbReference type="NCBI Taxonomy" id="412755"/>
    <lineage>
        <taxon>unclassified sequences</taxon>
        <taxon>metagenomes</taxon>
        <taxon>ecological metagenomes</taxon>
    </lineage>
</organism>
<dbReference type="AlphaFoldDB" id="A0A0F9HL71"/>
<gene>
    <name evidence="9" type="ORF">LCGC14_1769620</name>
</gene>
<dbReference type="PANTHER" id="PTHR30572:SF4">
    <property type="entry name" value="ABC TRANSPORTER PERMEASE YTRF"/>
    <property type="match status" value="1"/>
</dbReference>
<evidence type="ECO:0000313" key="9">
    <source>
        <dbReference type="EMBL" id="KKM03917.1"/>
    </source>
</evidence>
<dbReference type="GO" id="GO:0022857">
    <property type="term" value="F:transmembrane transporter activity"/>
    <property type="evidence" value="ECO:0007669"/>
    <property type="project" value="TreeGrafter"/>
</dbReference>
<keyword evidence="5 7" id="KW-0472">Membrane</keyword>
<sequence length="407" mass="43828">PLIGLIDSKVFDAIRDIDGEPITPVNFVLQEQIQADATSDEEVADTLEEYVHYASADLAIIPLKYGLSLGASYRSVAVKTAAELLPDSEAKGFARRSSGTILASNGQDVTLYASVDTARLGVAGQIVAPVILGFVMVLGTMLGSVYERRREIFVYNSVGLSPVNVSSLFLAESSVYAILGASMGYLLGQVISKILLATGTLSGLTLNYTAGATVFVTVLTMFIVLLSTLYPARQAFLAAVPETHRKGGAAGAAASDRISMFLPFVATPGSELGMQAYMHEFLEGLEGVTVGLLAVDNLSVRVDRPGSVDEPVLAFRAWLAPFDLGVSHDVELRVAFREDRGVHQYHLAALRYAGDQQNSRRLTPRFLLAIRKQLLMWRILSPEAIRDYQARGETLFGTAAHADENIG</sequence>
<evidence type="ECO:0000256" key="2">
    <source>
        <dbReference type="ARBA" id="ARBA00022475"/>
    </source>
</evidence>
<dbReference type="Pfam" id="PF02687">
    <property type="entry name" value="FtsX"/>
    <property type="match status" value="1"/>
</dbReference>
<evidence type="ECO:0000256" key="6">
    <source>
        <dbReference type="ARBA" id="ARBA00038076"/>
    </source>
</evidence>
<protein>
    <recommendedName>
        <fullName evidence="8">ABC3 transporter permease C-terminal domain-containing protein</fullName>
    </recommendedName>
</protein>
<feature type="transmembrane region" description="Helical" evidence="7">
    <location>
        <begin position="153"/>
        <end position="170"/>
    </location>
</feature>
<dbReference type="GO" id="GO:0005886">
    <property type="term" value="C:plasma membrane"/>
    <property type="evidence" value="ECO:0007669"/>
    <property type="project" value="UniProtKB-SubCell"/>
</dbReference>
<feature type="transmembrane region" description="Helical" evidence="7">
    <location>
        <begin position="126"/>
        <end position="146"/>
    </location>
</feature>
<evidence type="ECO:0000256" key="4">
    <source>
        <dbReference type="ARBA" id="ARBA00022989"/>
    </source>
</evidence>
<dbReference type="EMBL" id="LAZR01016574">
    <property type="protein sequence ID" value="KKM03917.1"/>
    <property type="molecule type" value="Genomic_DNA"/>
</dbReference>
<dbReference type="InterPro" id="IPR003838">
    <property type="entry name" value="ABC3_permease_C"/>
</dbReference>
<feature type="domain" description="ABC3 transporter permease C-terminal" evidence="8">
    <location>
        <begin position="130"/>
        <end position="235"/>
    </location>
</feature>
<evidence type="ECO:0000256" key="7">
    <source>
        <dbReference type="SAM" id="Phobius"/>
    </source>
</evidence>